<dbReference type="InterPro" id="IPR010982">
    <property type="entry name" value="Lambda_DNA-bd_dom_sf"/>
</dbReference>
<name>A0A2N7W2U8_9BURK</name>
<accession>A0A2N7W2U8</accession>
<dbReference type="AlphaFoldDB" id="A0A2N7W2U8"/>
<dbReference type="SUPFAM" id="SSF47413">
    <property type="entry name" value="lambda repressor-like DNA-binding domains"/>
    <property type="match status" value="1"/>
</dbReference>
<evidence type="ECO:0000259" key="1">
    <source>
        <dbReference type="PROSITE" id="PS50943"/>
    </source>
</evidence>
<sequence length="111" mass="11765">MPTPHTPSAAVRRALRKLGADIHDARRRRKLTMTVIAERAFTSRGTLQRVEAGDPGVSIGIYAAVLQALGLLDGLSESAGADRDTTGQALATAALPQRVRLPRMKGKGDHG</sequence>
<dbReference type="CDD" id="cd00093">
    <property type="entry name" value="HTH_XRE"/>
    <property type="match status" value="1"/>
</dbReference>
<organism evidence="2 3">
    <name type="scientific">Trinickia dabaoshanensis</name>
    <dbReference type="NCBI Taxonomy" id="564714"/>
    <lineage>
        <taxon>Bacteria</taxon>
        <taxon>Pseudomonadati</taxon>
        <taxon>Pseudomonadota</taxon>
        <taxon>Betaproteobacteria</taxon>
        <taxon>Burkholderiales</taxon>
        <taxon>Burkholderiaceae</taxon>
        <taxon>Trinickia</taxon>
    </lineage>
</organism>
<dbReference type="RefSeq" id="WP_102643425.1">
    <property type="nucleotide sequence ID" value="NZ_PNYA01000001.1"/>
</dbReference>
<keyword evidence="3" id="KW-1185">Reference proteome</keyword>
<dbReference type="Pfam" id="PF13560">
    <property type="entry name" value="HTH_31"/>
    <property type="match status" value="1"/>
</dbReference>
<evidence type="ECO:0000313" key="3">
    <source>
        <dbReference type="Proteomes" id="UP000235616"/>
    </source>
</evidence>
<protein>
    <recommendedName>
        <fullName evidence="1">HTH cro/C1-type domain-containing protein</fullName>
    </recommendedName>
</protein>
<dbReference type="EMBL" id="PNYA01000001">
    <property type="protein sequence ID" value="PMS23715.1"/>
    <property type="molecule type" value="Genomic_DNA"/>
</dbReference>
<dbReference type="Proteomes" id="UP000235616">
    <property type="component" value="Unassembled WGS sequence"/>
</dbReference>
<evidence type="ECO:0000313" key="2">
    <source>
        <dbReference type="EMBL" id="PMS23715.1"/>
    </source>
</evidence>
<dbReference type="GO" id="GO:0003677">
    <property type="term" value="F:DNA binding"/>
    <property type="evidence" value="ECO:0007669"/>
    <property type="project" value="InterPro"/>
</dbReference>
<proteinExistence type="predicted"/>
<dbReference type="PROSITE" id="PS50943">
    <property type="entry name" value="HTH_CROC1"/>
    <property type="match status" value="1"/>
</dbReference>
<dbReference type="InterPro" id="IPR001387">
    <property type="entry name" value="Cro/C1-type_HTH"/>
</dbReference>
<dbReference type="OrthoDB" id="9182103at2"/>
<reference evidence="2 3" key="1">
    <citation type="submission" date="2018-01" db="EMBL/GenBank/DDBJ databases">
        <title>Whole genome analyses suggest that Burkholderia sensu lato contains two further novel genera in the rhizoxinica-symbiotica group Mycetohabitans gen. nov., and Trinickia gen. nov.: implications for the evolution of diazotrophy and nodulation in the Burkholderiaceae.</title>
        <authorList>
            <person name="Estrada-de los Santos P."/>
            <person name="Palmer M."/>
            <person name="Chavez-Ramirez B."/>
            <person name="Beukes C."/>
            <person name="Steenkamp E.T."/>
            <person name="Hirsch A.M."/>
            <person name="Manyaka P."/>
            <person name="Maluk M."/>
            <person name="Lafos M."/>
            <person name="Crook M."/>
            <person name="Gross E."/>
            <person name="Simon M.F."/>
            <person name="Bueno dos Reis Junior F."/>
            <person name="Poole P.S."/>
            <person name="Venter S.N."/>
            <person name="James E.K."/>
        </authorList>
    </citation>
    <scope>NUCLEOTIDE SEQUENCE [LARGE SCALE GENOMIC DNA]</scope>
    <source>
        <strain evidence="2 3">GIMN1.004</strain>
    </source>
</reference>
<gene>
    <name evidence="2" type="ORF">C0Z18_00600</name>
</gene>
<feature type="domain" description="HTH cro/C1-type" evidence="1">
    <location>
        <begin position="22"/>
        <end position="75"/>
    </location>
</feature>
<dbReference type="Gene3D" id="1.10.260.40">
    <property type="entry name" value="lambda repressor-like DNA-binding domains"/>
    <property type="match status" value="1"/>
</dbReference>
<comment type="caution">
    <text evidence="2">The sequence shown here is derived from an EMBL/GenBank/DDBJ whole genome shotgun (WGS) entry which is preliminary data.</text>
</comment>